<dbReference type="GO" id="GO:0004601">
    <property type="term" value="F:peroxidase activity"/>
    <property type="evidence" value="ECO:0007669"/>
    <property type="project" value="UniProtKB-KW"/>
</dbReference>
<keyword evidence="2" id="KW-0575">Peroxidase</keyword>
<dbReference type="InterPro" id="IPR004675">
    <property type="entry name" value="AhpD_core"/>
</dbReference>
<evidence type="ECO:0000313" key="3">
    <source>
        <dbReference type="Proteomes" id="UP000766336"/>
    </source>
</evidence>
<gene>
    <name evidence="2" type="ORF">KHU32_22145</name>
</gene>
<dbReference type="NCBIfam" id="TIGR00778">
    <property type="entry name" value="ahpD_dom"/>
    <property type="match status" value="1"/>
</dbReference>
<dbReference type="RefSeq" id="WP_213672367.1">
    <property type="nucleotide sequence ID" value="NZ_JAHCDA010000006.1"/>
</dbReference>
<dbReference type="SUPFAM" id="SSF69118">
    <property type="entry name" value="AhpD-like"/>
    <property type="match status" value="1"/>
</dbReference>
<dbReference type="InterPro" id="IPR010195">
    <property type="entry name" value="Uncharacterised_peroxidase-rel"/>
</dbReference>
<dbReference type="PANTHER" id="PTHR35446">
    <property type="entry name" value="SI:CH211-175M2.5"/>
    <property type="match status" value="1"/>
</dbReference>
<evidence type="ECO:0000259" key="1">
    <source>
        <dbReference type="Pfam" id="PF02627"/>
    </source>
</evidence>
<sequence>MTEHKPRGEAVSFLRIAEPQKVTPELAELQAEEKARKGYVRHGLTLPFRPEHLVASQRFVNLLVRGPNGLLSFRERELLALVVSVENRCDVCVIQHATALQKTGAPKSLVDVLTVNWRRADLSDRERALAEFATKLTRHPADADESYIGGLRAAGFSEEEIIEVAQIVGIFNYTNRVTGVLGTRLNDEAHAAYRAG</sequence>
<keyword evidence="3" id="KW-1185">Reference proteome</keyword>
<reference evidence="2 3" key="1">
    <citation type="submission" date="2021-05" db="EMBL/GenBank/DDBJ databases">
        <title>Roseococcus sp. XZZS9, whole genome shotgun sequencing project.</title>
        <authorList>
            <person name="Zhao G."/>
            <person name="Shen L."/>
        </authorList>
    </citation>
    <scope>NUCLEOTIDE SEQUENCE [LARGE SCALE GENOMIC DNA]</scope>
    <source>
        <strain evidence="2 3">XZZS9</strain>
    </source>
</reference>
<dbReference type="Gene3D" id="1.20.1290.10">
    <property type="entry name" value="AhpD-like"/>
    <property type="match status" value="1"/>
</dbReference>
<dbReference type="Pfam" id="PF02627">
    <property type="entry name" value="CMD"/>
    <property type="match status" value="1"/>
</dbReference>
<evidence type="ECO:0000313" key="2">
    <source>
        <dbReference type="EMBL" id="MBS7813658.1"/>
    </source>
</evidence>
<dbReference type="PANTHER" id="PTHR35446:SF2">
    <property type="entry name" value="CARBOXYMUCONOLACTONE DECARBOXYLASE-LIKE DOMAIN-CONTAINING PROTEIN"/>
    <property type="match status" value="1"/>
</dbReference>
<dbReference type="NCBIfam" id="TIGR01926">
    <property type="entry name" value="peroxid_rel"/>
    <property type="match status" value="1"/>
</dbReference>
<dbReference type="InterPro" id="IPR003779">
    <property type="entry name" value="CMD-like"/>
</dbReference>
<protein>
    <submittedName>
        <fullName evidence="2">Peroxidase-related enzyme</fullName>
    </submittedName>
</protein>
<dbReference type="InterPro" id="IPR029032">
    <property type="entry name" value="AhpD-like"/>
</dbReference>
<proteinExistence type="predicted"/>
<comment type="caution">
    <text evidence="2">The sequence shown here is derived from an EMBL/GenBank/DDBJ whole genome shotgun (WGS) entry which is preliminary data.</text>
</comment>
<accession>A0ABS5QJH4</accession>
<name>A0ABS5QJH4_9PROT</name>
<feature type="domain" description="Carboxymuconolactone decarboxylase-like" evidence="1">
    <location>
        <begin position="57"/>
        <end position="107"/>
    </location>
</feature>
<keyword evidence="2" id="KW-0560">Oxidoreductase</keyword>
<dbReference type="Proteomes" id="UP000766336">
    <property type="component" value="Unassembled WGS sequence"/>
</dbReference>
<dbReference type="EMBL" id="JAHCDA010000006">
    <property type="protein sequence ID" value="MBS7813658.1"/>
    <property type="molecule type" value="Genomic_DNA"/>
</dbReference>
<organism evidence="2 3">
    <name type="scientific">Roseococcus pinisoli</name>
    <dbReference type="NCBI Taxonomy" id="2835040"/>
    <lineage>
        <taxon>Bacteria</taxon>
        <taxon>Pseudomonadati</taxon>
        <taxon>Pseudomonadota</taxon>
        <taxon>Alphaproteobacteria</taxon>
        <taxon>Acetobacterales</taxon>
        <taxon>Roseomonadaceae</taxon>
        <taxon>Roseococcus</taxon>
    </lineage>
</organism>